<feature type="transmembrane region" description="Helical" evidence="6">
    <location>
        <begin position="466"/>
        <end position="490"/>
    </location>
</feature>
<feature type="transmembrane region" description="Helical" evidence="6">
    <location>
        <begin position="197"/>
        <end position="220"/>
    </location>
</feature>
<name>A0A9P4IIP4_9PEZI</name>
<evidence type="ECO:0000259" key="7">
    <source>
        <dbReference type="PROSITE" id="PS50850"/>
    </source>
</evidence>
<dbReference type="Gene3D" id="1.20.1720.10">
    <property type="entry name" value="Multidrug resistance protein D"/>
    <property type="match status" value="1"/>
</dbReference>
<dbReference type="Pfam" id="PF07690">
    <property type="entry name" value="MFS_1"/>
    <property type="match status" value="1"/>
</dbReference>
<evidence type="ECO:0000256" key="2">
    <source>
        <dbReference type="ARBA" id="ARBA00022448"/>
    </source>
</evidence>
<dbReference type="Proteomes" id="UP000799772">
    <property type="component" value="Unassembled WGS sequence"/>
</dbReference>
<feature type="transmembrane region" description="Helical" evidence="6">
    <location>
        <begin position="335"/>
        <end position="355"/>
    </location>
</feature>
<gene>
    <name evidence="8" type="ORF">NA57DRAFT_35165</name>
</gene>
<dbReference type="OrthoDB" id="5086884at2759"/>
<evidence type="ECO:0000256" key="5">
    <source>
        <dbReference type="ARBA" id="ARBA00023136"/>
    </source>
</evidence>
<protein>
    <submittedName>
        <fullName evidence="8">MFS general substrate transporter</fullName>
    </submittedName>
</protein>
<keyword evidence="4 6" id="KW-1133">Transmembrane helix</keyword>
<evidence type="ECO:0000256" key="3">
    <source>
        <dbReference type="ARBA" id="ARBA00022692"/>
    </source>
</evidence>
<keyword evidence="5 6" id="KW-0472">Membrane</keyword>
<organism evidence="8 9">
    <name type="scientific">Rhizodiscina lignyota</name>
    <dbReference type="NCBI Taxonomy" id="1504668"/>
    <lineage>
        <taxon>Eukaryota</taxon>
        <taxon>Fungi</taxon>
        <taxon>Dikarya</taxon>
        <taxon>Ascomycota</taxon>
        <taxon>Pezizomycotina</taxon>
        <taxon>Dothideomycetes</taxon>
        <taxon>Pleosporomycetidae</taxon>
        <taxon>Aulographales</taxon>
        <taxon>Rhizodiscinaceae</taxon>
        <taxon>Rhizodiscina</taxon>
    </lineage>
</organism>
<feature type="transmembrane region" description="Helical" evidence="6">
    <location>
        <begin position="426"/>
        <end position="445"/>
    </location>
</feature>
<dbReference type="PANTHER" id="PTHR42718">
    <property type="entry name" value="MAJOR FACILITATOR SUPERFAMILY MULTIDRUG TRANSPORTER MFSC"/>
    <property type="match status" value="1"/>
</dbReference>
<feature type="transmembrane region" description="Helical" evidence="6">
    <location>
        <begin position="375"/>
        <end position="393"/>
    </location>
</feature>
<dbReference type="InterPro" id="IPR036259">
    <property type="entry name" value="MFS_trans_sf"/>
</dbReference>
<feature type="transmembrane region" description="Helical" evidence="6">
    <location>
        <begin position="108"/>
        <end position="125"/>
    </location>
</feature>
<feature type="transmembrane region" description="Helical" evidence="6">
    <location>
        <begin position="226"/>
        <end position="246"/>
    </location>
</feature>
<evidence type="ECO:0000256" key="4">
    <source>
        <dbReference type="ARBA" id="ARBA00022989"/>
    </source>
</evidence>
<reference evidence="8" key="1">
    <citation type="journal article" date="2020" name="Stud. Mycol.">
        <title>101 Dothideomycetes genomes: a test case for predicting lifestyles and emergence of pathogens.</title>
        <authorList>
            <person name="Haridas S."/>
            <person name="Albert R."/>
            <person name="Binder M."/>
            <person name="Bloem J."/>
            <person name="Labutti K."/>
            <person name="Salamov A."/>
            <person name="Andreopoulos B."/>
            <person name="Baker S."/>
            <person name="Barry K."/>
            <person name="Bills G."/>
            <person name="Bluhm B."/>
            <person name="Cannon C."/>
            <person name="Castanera R."/>
            <person name="Culley D."/>
            <person name="Daum C."/>
            <person name="Ezra D."/>
            <person name="Gonzalez J."/>
            <person name="Henrissat B."/>
            <person name="Kuo A."/>
            <person name="Liang C."/>
            <person name="Lipzen A."/>
            <person name="Lutzoni F."/>
            <person name="Magnuson J."/>
            <person name="Mondo S."/>
            <person name="Nolan M."/>
            <person name="Ohm R."/>
            <person name="Pangilinan J."/>
            <person name="Park H.-J."/>
            <person name="Ramirez L."/>
            <person name="Alfaro M."/>
            <person name="Sun H."/>
            <person name="Tritt A."/>
            <person name="Yoshinaga Y."/>
            <person name="Zwiers L.-H."/>
            <person name="Turgeon B."/>
            <person name="Goodwin S."/>
            <person name="Spatafora J."/>
            <person name="Crous P."/>
            <person name="Grigoriev I."/>
        </authorList>
    </citation>
    <scope>NUCLEOTIDE SEQUENCE</scope>
    <source>
        <strain evidence="8">CBS 133067</strain>
    </source>
</reference>
<feature type="transmembrane region" description="Helical" evidence="6">
    <location>
        <begin position="520"/>
        <end position="540"/>
    </location>
</feature>
<feature type="transmembrane region" description="Helical" evidence="6">
    <location>
        <begin position="69"/>
        <end position="96"/>
    </location>
</feature>
<dbReference type="InterPro" id="IPR020846">
    <property type="entry name" value="MFS_dom"/>
</dbReference>
<dbReference type="GO" id="GO:0016020">
    <property type="term" value="C:membrane"/>
    <property type="evidence" value="ECO:0007669"/>
    <property type="project" value="UniProtKB-SubCell"/>
</dbReference>
<dbReference type="SUPFAM" id="SSF103473">
    <property type="entry name" value="MFS general substrate transporter"/>
    <property type="match status" value="1"/>
</dbReference>
<feature type="transmembrane region" description="Helical" evidence="6">
    <location>
        <begin position="293"/>
        <end position="314"/>
    </location>
</feature>
<feature type="transmembrane region" description="Helical" evidence="6">
    <location>
        <begin position="400"/>
        <end position="420"/>
    </location>
</feature>
<feature type="transmembrane region" description="Helical" evidence="6">
    <location>
        <begin position="137"/>
        <end position="155"/>
    </location>
</feature>
<dbReference type="Gene3D" id="1.20.1250.20">
    <property type="entry name" value="MFS general substrate transporter like domains"/>
    <property type="match status" value="1"/>
</dbReference>
<feature type="transmembrane region" description="Helical" evidence="6">
    <location>
        <begin position="167"/>
        <end position="185"/>
    </location>
</feature>
<dbReference type="PROSITE" id="PS50850">
    <property type="entry name" value="MFS"/>
    <property type="match status" value="1"/>
</dbReference>
<proteinExistence type="predicted"/>
<comment type="caution">
    <text evidence="8">The sequence shown here is derived from an EMBL/GenBank/DDBJ whole genome shotgun (WGS) entry which is preliminary data.</text>
</comment>
<accession>A0A9P4IIP4</accession>
<keyword evidence="2" id="KW-0813">Transport</keyword>
<keyword evidence="9" id="KW-1185">Reference proteome</keyword>
<dbReference type="PANTHER" id="PTHR42718:SF9">
    <property type="entry name" value="MAJOR FACILITATOR SUPERFAMILY MULTIDRUG TRANSPORTER MFSC"/>
    <property type="match status" value="1"/>
</dbReference>
<evidence type="ECO:0000313" key="9">
    <source>
        <dbReference type="Proteomes" id="UP000799772"/>
    </source>
</evidence>
<dbReference type="InterPro" id="IPR011701">
    <property type="entry name" value="MFS"/>
</dbReference>
<keyword evidence="3 6" id="KW-0812">Transmembrane</keyword>
<dbReference type="GO" id="GO:0022857">
    <property type="term" value="F:transmembrane transporter activity"/>
    <property type="evidence" value="ECO:0007669"/>
    <property type="project" value="InterPro"/>
</dbReference>
<sequence>MTVVPPNEAIIEARAPDVEKAEPKSITAEAIELRENPFTDNSAASTNVARSPSSSSQHTAHTLSTIRQIALVVIVTGAAFLNTLGIQAVVILLPNIGHELSIPVARQQWIVSAYSLTFGCFLLLFGRLADIFGKRRVYLAGSAWLTVITIIIPFVKNEIAFDLFRGLQGLGAAANVPTAIGILGITFPPGKAKNYAFAFYGGGAPMGAIFGNILGGVLGTYIDWQWVFWILSIFAATNTVASYFVIPPQPSQPRLQGSKRNVDWIGGFLITAGLLVLLFALTEGNVVGWSTPWVPVLIGLSIVLIIAFVIWQDVLERKTDRAPLMKVSIFASMQFSAAIITMFLFFAAFNNYLIFATYYYQLYQGLSVIQTTLRFIPNGVVGTCLIVVMAHIMSRVRGNYILIFSLLSVGVSNTLMAVPIPPSTTYWAYGFPAMIFCVCGADTLFPTLSLFVSMSLPLEDQALGGGLINAVGQMGRAVGLAVATAIQVAVTAHQKHETVAEVGTAEPKVHDSALLSGLRAAFWFNFATSTTALVVVLFAFRRAGVIGKR</sequence>
<evidence type="ECO:0000256" key="1">
    <source>
        <dbReference type="ARBA" id="ARBA00004141"/>
    </source>
</evidence>
<evidence type="ECO:0000313" key="8">
    <source>
        <dbReference type="EMBL" id="KAF2101834.1"/>
    </source>
</evidence>
<dbReference type="EMBL" id="ML978123">
    <property type="protein sequence ID" value="KAF2101834.1"/>
    <property type="molecule type" value="Genomic_DNA"/>
</dbReference>
<evidence type="ECO:0000256" key="6">
    <source>
        <dbReference type="SAM" id="Phobius"/>
    </source>
</evidence>
<feature type="domain" description="Major facilitator superfamily (MFS) profile" evidence="7">
    <location>
        <begin position="71"/>
        <end position="544"/>
    </location>
</feature>
<dbReference type="AlphaFoldDB" id="A0A9P4IIP4"/>
<feature type="transmembrane region" description="Helical" evidence="6">
    <location>
        <begin position="262"/>
        <end position="281"/>
    </location>
</feature>
<comment type="subcellular location">
    <subcellularLocation>
        <location evidence="1">Membrane</location>
        <topology evidence="1">Multi-pass membrane protein</topology>
    </subcellularLocation>
</comment>